<reference evidence="2 3" key="1">
    <citation type="submission" date="2015-01" db="EMBL/GenBank/DDBJ databases">
        <title>Comparative genomics of the lactic acid bacteria isolated from the honey bee gut.</title>
        <authorList>
            <person name="Ellegaard K.M."/>
            <person name="Tamarit D."/>
            <person name="Javelind E."/>
            <person name="Olofsson T."/>
            <person name="Andersson S.G."/>
            <person name="Vasquez A."/>
        </authorList>
    </citation>
    <scope>NUCLEOTIDE SEQUENCE [LARGE SCALE GENOMIC DNA]</scope>
    <source>
        <strain evidence="2 3">Hma2</strain>
    </source>
</reference>
<evidence type="ECO:0000256" key="1">
    <source>
        <dbReference type="SAM" id="Phobius"/>
    </source>
</evidence>
<keyword evidence="1" id="KW-0812">Transmembrane</keyword>
<proteinExistence type="predicted"/>
<protein>
    <submittedName>
        <fullName evidence="2">Uncharacterized protein</fullName>
    </submittedName>
</protein>
<keyword evidence="1" id="KW-0472">Membrane</keyword>
<evidence type="ECO:0000313" key="3">
    <source>
        <dbReference type="Proteomes" id="UP000033612"/>
    </source>
</evidence>
<name>A0A0F4LN44_9LACO</name>
<evidence type="ECO:0000313" key="2">
    <source>
        <dbReference type="EMBL" id="KJY60000.1"/>
    </source>
</evidence>
<dbReference type="Proteomes" id="UP000033612">
    <property type="component" value="Unassembled WGS sequence"/>
</dbReference>
<dbReference type="AlphaFoldDB" id="A0A0F4LN44"/>
<keyword evidence="1" id="KW-1133">Transmembrane helix</keyword>
<organism evidence="2 3">
    <name type="scientific">Lactobacillus kimbladii</name>
    <dbReference type="NCBI Taxonomy" id="1218506"/>
    <lineage>
        <taxon>Bacteria</taxon>
        <taxon>Bacillati</taxon>
        <taxon>Bacillota</taxon>
        <taxon>Bacilli</taxon>
        <taxon>Lactobacillales</taxon>
        <taxon>Lactobacillaceae</taxon>
        <taxon>Lactobacillus</taxon>
    </lineage>
</organism>
<sequence>MNYYKAFDAGSSIYLVAFIIDYIIELFSINSSGIKTTALGLKIITNMNEHSLNTTFSLTWRVLISYLIFILFFMSAFYFFKKIKKQMTI</sequence>
<dbReference type="PATRIC" id="fig|1218506.3.peg.48"/>
<feature type="transmembrane region" description="Helical" evidence="1">
    <location>
        <begin position="58"/>
        <end position="80"/>
    </location>
</feature>
<keyword evidence="3" id="KW-1185">Reference proteome</keyword>
<gene>
    <name evidence="2" type="ORF">JF75_00230</name>
</gene>
<dbReference type="EMBL" id="JXLH01000001">
    <property type="protein sequence ID" value="KJY60000.1"/>
    <property type="molecule type" value="Genomic_DNA"/>
</dbReference>
<dbReference type="HOGENOM" id="CLU_186073_0_0_9"/>
<accession>A0A0F4LN44</accession>
<dbReference type="OrthoDB" id="2320195at2"/>
<feature type="transmembrane region" description="Helical" evidence="1">
    <location>
        <begin position="12"/>
        <end position="29"/>
    </location>
</feature>
<comment type="caution">
    <text evidence="2">The sequence shown here is derived from an EMBL/GenBank/DDBJ whole genome shotgun (WGS) entry which is preliminary data.</text>
</comment>